<reference evidence="3" key="1">
    <citation type="submission" date="2008-12" db="EMBL/GenBank/DDBJ databases">
        <title>Annotation of Streptomyces ghanaensis ATCC 14672.</title>
        <authorList>
            <consortium name="The Broad Institute Genome Sequencing Platform"/>
            <consortium name="Broad Institute Microbial Sequencing Center"/>
            <person name="Fischbach M."/>
            <person name="Ward D."/>
            <person name="Young S."/>
            <person name="Kodira C.D."/>
            <person name="Zeng Q."/>
            <person name="Koehrsen M."/>
            <person name="Godfrey P."/>
            <person name="Alvarado L."/>
            <person name="Berlin A.M."/>
            <person name="Borenstein D."/>
            <person name="Chen Z."/>
            <person name="Engels R."/>
            <person name="Freedman E."/>
            <person name="Gellesch M."/>
            <person name="Goldberg J."/>
            <person name="Griggs A."/>
            <person name="Gujja S."/>
            <person name="Heiman D.I."/>
            <person name="Hepburn T.A."/>
            <person name="Howarth C."/>
            <person name="Jen D."/>
            <person name="Larson L."/>
            <person name="Lewis B."/>
            <person name="Mehta T."/>
            <person name="Park D."/>
            <person name="Pearson M."/>
            <person name="Roberts A."/>
            <person name="Saif S."/>
            <person name="Shea T.D."/>
            <person name="Shenoy N."/>
            <person name="Sisk P."/>
            <person name="Stolte C."/>
            <person name="Sykes S.N."/>
            <person name="Walk T."/>
            <person name="White J."/>
            <person name="Yandava C."/>
            <person name="Straight P."/>
            <person name="Clardy J."/>
            <person name="Hung D."/>
            <person name="Kolter R."/>
            <person name="Mekalanos J."/>
            <person name="Walker S."/>
            <person name="Walsh C.T."/>
            <person name="Wieland B.L.C."/>
            <person name="Ilzarbe M."/>
            <person name="Galagan J."/>
            <person name="Nusbaum C."/>
            <person name="Birren B."/>
        </authorList>
    </citation>
    <scope>NUCLEOTIDE SEQUENCE [LARGE SCALE GENOMIC DNA]</scope>
    <source>
        <strain evidence="3">ATCC 14672 / DSM 40746 / JCM 4963 / KCTC 9882 / NRRL B-12104 / FH 1290</strain>
    </source>
</reference>
<protein>
    <recommendedName>
        <fullName evidence="4">DUF3344 domain-containing protein</fullName>
    </recommendedName>
</protein>
<evidence type="ECO:0008006" key="4">
    <source>
        <dbReference type="Google" id="ProtNLM"/>
    </source>
</evidence>
<dbReference type="AlphaFoldDB" id="D6A240"/>
<sequence>MIFRSPRRPPGPMGPRAGPAATRPPPPGAAAPRRRSASQFQHTCPHSLNFSEFVRLVTRVANLLTHSSGRTQRIRPAVRRPSPVRKAPTVMRQSPGQMLRHTTVGVLTLAAVWAPCGSPVAAPAAPAPEATVLAFDQRYRALQHGGMVRAANTSITCRAQASSCRNVQTGGPGVNGDFDMFYVDVDNDPNTYNSSRSEVRLPAGSRVTYARLYWGGNLRVGEQKPLEDNGRVLIAEPGGEYKELLADTVVGHRVADGADAFQASADVTGLVRDSGPGLYTVAQVNVAMGRSAAGAWGGWTLVVAYENPAEPLRHLTLWDGFLPLMGRGEIQIPLRALDFSAGAGGRVGLVAYNGDRGTSGDSLVLTTGGSAPVSTVLADAANPGDDVLNSTISDPGTAPARVPAYANTLGYDSDVFDLSGALPHSGDEVTLRLTSQQDAAWAGALFAAVDARW</sequence>
<organism evidence="2 3">
    <name type="scientific">Streptomyces viridosporus (strain ATCC 14672 / DSM 40746 / JCM 4963 / KCTC 9882 / NRRL B-12104 / FH 1290)</name>
    <name type="common">Streptomyces ghanaensis</name>
    <dbReference type="NCBI Taxonomy" id="566461"/>
    <lineage>
        <taxon>Bacteria</taxon>
        <taxon>Bacillati</taxon>
        <taxon>Actinomycetota</taxon>
        <taxon>Actinomycetes</taxon>
        <taxon>Kitasatosporales</taxon>
        <taxon>Streptomycetaceae</taxon>
        <taxon>Streptomyces</taxon>
    </lineage>
</organism>
<dbReference type="Proteomes" id="UP000003824">
    <property type="component" value="Unassembled WGS sequence"/>
</dbReference>
<proteinExistence type="predicted"/>
<accession>D6A240</accession>
<evidence type="ECO:0000313" key="2">
    <source>
        <dbReference type="EMBL" id="EFE69394.2"/>
    </source>
</evidence>
<dbReference type="eggNOG" id="COG1361">
    <property type="taxonomic scope" value="Bacteria"/>
</dbReference>
<feature type="region of interest" description="Disordered" evidence="1">
    <location>
        <begin position="1"/>
        <end position="40"/>
    </location>
</feature>
<name>D6A240_STRV1</name>
<evidence type="ECO:0000256" key="1">
    <source>
        <dbReference type="SAM" id="MobiDB-lite"/>
    </source>
</evidence>
<evidence type="ECO:0000313" key="3">
    <source>
        <dbReference type="Proteomes" id="UP000003824"/>
    </source>
</evidence>
<gene>
    <name evidence="2" type="ORF">SSFG_04636</name>
</gene>
<dbReference type="EMBL" id="DS999641">
    <property type="protein sequence ID" value="EFE69394.2"/>
    <property type="molecule type" value="Genomic_DNA"/>
</dbReference>